<evidence type="ECO:0000256" key="3">
    <source>
        <dbReference type="ARBA" id="ARBA00022989"/>
    </source>
</evidence>
<evidence type="ECO:0000256" key="6">
    <source>
        <dbReference type="SAM" id="MobiDB-lite"/>
    </source>
</evidence>
<protein>
    <submittedName>
        <fullName evidence="8">Formate efflux transporter (TC 2.A.44 family)</fullName>
    </submittedName>
</protein>
<feature type="region of interest" description="Disordered" evidence="6">
    <location>
        <begin position="174"/>
        <end position="200"/>
    </location>
</feature>
<keyword evidence="4 7" id="KW-0472">Membrane</keyword>
<feature type="compositionally biased region" description="Low complexity" evidence="6">
    <location>
        <begin position="182"/>
        <end position="191"/>
    </location>
</feature>
<dbReference type="AlphaFoldDB" id="A0A6J4RZ53"/>
<dbReference type="GO" id="GO:0005886">
    <property type="term" value="C:plasma membrane"/>
    <property type="evidence" value="ECO:0007669"/>
    <property type="project" value="TreeGrafter"/>
</dbReference>
<gene>
    <name evidence="8" type="ORF">AVDCRST_MAG53-698</name>
</gene>
<comment type="similarity">
    <text evidence="5">Belongs to the FNT transporter (TC 1.A.16) family.</text>
</comment>
<accession>A0A6J4RZ53</accession>
<dbReference type="PANTHER" id="PTHR30520">
    <property type="entry name" value="FORMATE TRANSPORTER-RELATED"/>
    <property type="match status" value="1"/>
</dbReference>
<comment type="subcellular location">
    <subcellularLocation>
        <location evidence="1">Membrane</location>
        <topology evidence="1">Multi-pass membrane protein</topology>
    </subcellularLocation>
</comment>
<sequence length="200" mass="20719">MALIPLAALGDRASLAGLSRNLGLVLIGNLLGALFVAYVLAVKTGVVTKPVDLARLGEIATTKALTETDLQVFLRAIGCNWLVCLAVWMALGAEDIAGNVLAIVFPITAFVAMGFDHVVANMFFLPAAIFAGVPGIGWGDVLGNWALAFSGNLVGAGIFVGGFYWYLYARSEPEPARPGDAPPASEAAVAAPDREHAPVG</sequence>
<evidence type="ECO:0000256" key="4">
    <source>
        <dbReference type="ARBA" id="ARBA00023136"/>
    </source>
</evidence>
<keyword evidence="2 7" id="KW-0812">Transmembrane</keyword>
<evidence type="ECO:0000256" key="1">
    <source>
        <dbReference type="ARBA" id="ARBA00004141"/>
    </source>
</evidence>
<dbReference type="Gene3D" id="1.20.1080.10">
    <property type="entry name" value="Glycerol uptake facilitator protein"/>
    <property type="match status" value="1"/>
</dbReference>
<reference evidence="8" key="1">
    <citation type="submission" date="2020-02" db="EMBL/GenBank/DDBJ databases">
        <authorList>
            <person name="Meier V. D."/>
        </authorList>
    </citation>
    <scope>NUCLEOTIDE SEQUENCE</scope>
    <source>
        <strain evidence="8">AVDCRST_MAG53</strain>
    </source>
</reference>
<dbReference type="InterPro" id="IPR023271">
    <property type="entry name" value="Aquaporin-like"/>
</dbReference>
<dbReference type="PANTHER" id="PTHR30520:SF6">
    <property type="entry name" value="FORMATE_NITRATE FAMILY TRANSPORTER (EUROFUNG)"/>
    <property type="match status" value="1"/>
</dbReference>
<proteinExistence type="inferred from homology"/>
<feature type="transmembrane region" description="Helical" evidence="7">
    <location>
        <begin position="96"/>
        <end position="115"/>
    </location>
</feature>
<evidence type="ECO:0000256" key="7">
    <source>
        <dbReference type="SAM" id="Phobius"/>
    </source>
</evidence>
<evidence type="ECO:0000256" key="2">
    <source>
        <dbReference type="ARBA" id="ARBA00022692"/>
    </source>
</evidence>
<feature type="transmembrane region" description="Helical" evidence="7">
    <location>
        <begin position="22"/>
        <end position="41"/>
    </location>
</feature>
<feature type="transmembrane region" description="Helical" evidence="7">
    <location>
        <begin position="145"/>
        <end position="167"/>
    </location>
</feature>
<feature type="transmembrane region" description="Helical" evidence="7">
    <location>
        <begin position="122"/>
        <end position="139"/>
    </location>
</feature>
<dbReference type="InterPro" id="IPR024002">
    <property type="entry name" value="For/NO2_transpt_CS"/>
</dbReference>
<dbReference type="EMBL" id="CADCVR010000024">
    <property type="protein sequence ID" value="CAA9481010.1"/>
    <property type="molecule type" value="Genomic_DNA"/>
</dbReference>
<evidence type="ECO:0000313" key="8">
    <source>
        <dbReference type="EMBL" id="CAA9481010.1"/>
    </source>
</evidence>
<dbReference type="PROSITE" id="PS01006">
    <property type="entry name" value="FORMATE_NITRITE_TP_2"/>
    <property type="match status" value="1"/>
</dbReference>
<dbReference type="GO" id="GO:0015499">
    <property type="term" value="F:formate transmembrane transporter activity"/>
    <property type="evidence" value="ECO:0007669"/>
    <property type="project" value="TreeGrafter"/>
</dbReference>
<name>A0A6J4RZ53_9ACTN</name>
<organism evidence="8">
    <name type="scientific">uncultured Solirubrobacteraceae bacterium</name>
    <dbReference type="NCBI Taxonomy" id="1162706"/>
    <lineage>
        <taxon>Bacteria</taxon>
        <taxon>Bacillati</taxon>
        <taxon>Actinomycetota</taxon>
        <taxon>Thermoleophilia</taxon>
        <taxon>Solirubrobacterales</taxon>
        <taxon>Solirubrobacteraceae</taxon>
        <taxon>environmental samples</taxon>
    </lineage>
</organism>
<keyword evidence="3 7" id="KW-1133">Transmembrane helix</keyword>
<evidence type="ECO:0000256" key="5">
    <source>
        <dbReference type="ARBA" id="ARBA00049660"/>
    </source>
</evidence>
<feature type="transmembrane region" description="Helical" evidence="7">
    <location>
        <begin position="72"/>
        <end position="90"/>
    </location>
</feature>
<dbReference type="Pfam" id="PF01226">
    <property type="entry name" value="Form_Nir_trans"/>
    <property type="match status" value="1"/>
</dbReference>
<dbReference type="InterPro" id="IPR000292">
    <property type="entry name" value="For/NO2_transpt"/>
</dbReference>